<dbReference type="EMBL" id="RBLI01000002">
    <property type="protein sequence ID" value="RKS44486.1"/>
    <property type="molecule type" value="Genomic_DNA"/>
</dbReference>
<reference evidence="2 3" key="1">
    <citation type="submission" date="2018-10" db="EMBL/GenBank/DDBJ databases">
        <title>Genomic Encyclopedia of Archaeal and Bacterial Type Strains, Phase II (KMG-II): from individual species to whole genera.</title>
        <authorList>
            <person name="Goeker M."/>
        </authorList>
    </citation>
    <scope>NUCLEOTIDE SEQUENCE [LARGE SCALE GENOMIC DNA]</scope>
    <source>
        <strain evidence="3">ATCC 35512 / DSM 2944 / CIP 106514 / LMD 82.5 / NBRC 102493 / NCCB 82005 / GB17</strain>
        <strain evidence="2">DSM 2944</strain>
    </source>
</reference>
<dbReference type="RefSeq" id="WP_147428952.1">
    <property type="nucleotide sequence ID" value="NZ_CP044423.1"/>
</dbReference>
<dbReference type="Proteomes" id="UP000326453">
    <property type="component" value="Chromosome 2"/>
</dbReference>
<dbReference type="EMBL" id="CP044423">
    <property type="protein sequence ID" value="QFG35317.1"/>
    <property type="molecule type" value="Genomic_DNA"/>
</dbReference>
<dbReference type="InterPro" id="IPR008767">
    <property type="entry name" value="Phage_SPP1_head-tail_adaptor"/>
</dbReference>
<accession>A0AAE6NUF2</accession>
<dbReference type="AlphaFoldDB" id="A0AAE6NUF2"/>
<dbReference type="Gene3D" id="2.40.10.270">
    <property type="entry name" value="Bacteriophage SPP1 head-tail adaptor protein"/>
    <property type="match status" value="1"/>
</dbReference>
<reference evidence="1 4" key="2">
    <citation type="submission" date="2019-01" db="EMBL/GenBank/DDBJ databases">
        <title>Complete Genome Sequence and Annotation of the Paracoccus pantotrophus type strain DSM 2944.</title>
        <authorList>
            <person name="Bockwoldt J.A."/>
            <person name="Zimmermann M."/>
            <person name="Tiso T."/>
            <person name="Blank L.M."/>
        </authorList>
    </citation>
    <scope>NUCLEOTIDE SEQUENCE [LARGE SCALE GENOMIC DNA]</scope>
    <source>
        <strain evidence="1 4">DSM 2944</strain>
    </source>
</reference>
<dbReference type="InterPro" id="IPR038666">
    <property type="entry name" value="SSP1_head-tail_sf"/>
</dbReference>
<organism evidence="1 4">
    <name type="scientific">Paracoccus pantotrophus</name>
    <name type="common">Thiosphaera pantotropha</name>
    <dbReference type="NCBI Taxonomy" id="82367"/>
    <lineage>
        <taxon>Bacteria</taxon>
        <taxon>Pseudomonadati</taxon>
        <taxon>Pseudomonadota</taxon>
        <taxon>Alphaproteobacteria</taxon>
        <taxon>Rhodobacterales</taxon>
        <taxon>Paracoccaceae</taxon>
        <taxon>Paracoccus</taxon>
    </lineage>
</organism>
<protein>
    <submittedName>
        <fullName evidence="1">Phage head closure protein</fullName>
    </submittedName>
    <submittedName>
        <fullName evidence="2">SPP1 family predicted phage head-tail adaptor</fullName>
    </submittedName>
</protein>
<proteinExistence type="predicted"/>
<dbReference type="GeneID" id="51369663"/>
<dbReference type="NCBIfam" id="TIGR01563">
    <property type="entry name" value="gp16_SPP1"/>
    <property type="match status" value="1"/>
</dbReference>
<evidence type="ECO:0000313" key="1">
    <source>
        <dbReference type="EMBL" id="QFG35317.1"/>
    </source>
</evidence>
<evidence type="ECO:0000313" key="4">
    <source>
        <dbReference type="Proteomes" id="UP000326453"/>
    </source>
</evidence>
<evidence type="ECO:0000313" key="2">
    <source>
        <dbReference type="EMBL" id="RKS44486.1"/>
    </source>
</evidence>
<evidence type="ECO:0000313" key="3">
    <source>
        <dbReference type="Proteomes" id="UP000273626"/>
    </source>
</evidence>
<dbReference type="Pfam" id="PF05521">
    <property type="entry name" value="Phage_HCP"/>
    <property type="match status" value="1"/>
</dbReference>
<dbReference type="Proteomes" id="UP000273626">
    <property type="component" value="Unassembled WGS sequence"/>
</dbReference>
<name>A0AAE6NUF2_PARPN</name>
<sequence>MIRSGDLSKLVVFLAPFKETDANGKRIQRYEQRFSDWAHVRPLRGGEAVMQSRLASKGPAIVTIIFSAEGFQITSEWRVDIDGRVYDLKEDPREAQGGAVLEMLVERVG</sequence>
<dbReference type="KEGG" id="ppan:ESD82_03765"/>
<keyword evidence="3" id="KW-1185">Reference proteome</keyword>
<gene>
    <name evidence="2" type="ORF">BDE18_3334</name>
    <name evidence="1" type="ORF">ESD82_03765</name>
</gene>